<feature type="domain" description="Fatty acyl-CoA reductase C-terminal" evidence="11">
    <location>
        <begin position="364"/>
        <end position="456"/>
    </location>
</feature>
<comment type="caution">
    <text evidence="13">The sequence shown here is derived from an EMBL/GenBank/DDBJ whole genome shotgun (WGS) entry which is preliminary data.</text>
</comment>
<dbReference type="Pfam" id="PF07993">
    <property type="entry name" value="NAD_binding_4"/>
    <property type="match status" value="1"/>
</dbReference>
<sequence length="470" mass="54080">MADTTIEDYPNRIAEIFAHKTILITGVTGFVGKVFLEKLLRTCPEIKKILVMVRTKKDKNPNERMKDVFAGPLFSLLNKQNGPEIFQKVEAVSANLETRDLSLSSEDREKITKEVDMIYHCAASIRFDETLQKAVFLNTRGTKLMLQLAKACKRLLVFAYLSTAYCHLKERILYEKTYPPPADPDKVIKACEWLNQETLECITNKILKDIPNTYAFTKALAEGLVTDEMDNLPVIILRPSVIVPVWKEPVVGWTDNINGPTGLLIAAGKGVLRTMYCQKETYADYVPVDIVANFLFCCTFFYLQNQKRIFNITSSFQHKVTNQQVIDIGRSVVCNDLPFNGVLWYPGGSMKKWRWHHNLEFLLFQWIPAVVLDGLLVLLGYKSVLMKVQKRISKGYDVFEYYANRQWDFNNDGTLKAINTLNPREKSVYKVDGEDIDYHQYFRNCIHAARTYILKEPDDTIPSAKKHMER</sequence>
<dbReference type="InterPro" id="IPR036291">
    <property type="entry name" value="NAD(P)-bd_dom_sf"/>
</dbReference>
<evidence type="ECO:0000259" key="12">
    <source>
        <dbReference type="Pfam" id="PF07993"/>
    </source>
</evidence>
<dbReference type="Pfam" id="PF03015">
    <property type="entry name" value="Sterile"/>
    <property type="match status" value="1"/>
</dbReference>
<keyword evidence="14" id="KW-1185">Reference proteome</keyword>
<comment type="subcellular location">
    <subcellularLocation>
        <location evidence="1">Membrane</location>
        <topology evidence="1">Multi-pass membrane protein</topology>
    </subcellularLocation>
</comment>
<dbReference type="SUPFAM" id="SSF51735">
    <property type="entry name" value="NAD(P)-binding Rossmann-fold domains"/>
    <property type="match status" value="1"/>
</dbReference>
<evidence type="ECO:0000256" key="2">
    <source>
        <dbReference type="ARBA" id="ARBA00005928"/>
    </source>
</evidence>
<name>A0AA38J0I8_9CUCU</name>
<evidence type="ECO:0000256" key="8">
    <source>
        <dbReference type="ARBA" id="ARBA00023136"/>
    </source>
</evidence>
<protein>
    <recommendedName>
        <fullName evidence="10">Fatty acyl-CoA reductase</fullName>
        <ecNumber evidence="10">1.2.1.84</ecNumber>
    </recommendedName>
</protein>
<dbReference type="GO" id="GO:0102965">
    <property type="term" value="F:alcohol-forming long-chain fatty acyl-CoA reductase activity"/>
    <property type="evidence" value="ECO:0007669"/>
    <property type="project" value="UniProtKB-EC"/>
</dbReference>
<keyword evidence="10" id="KW-0560">Oxidoreductase</keyword>
<dbReference type="AlphaFoldDB" id="A0AA38J0I8"/>
<reference evidence="13" key="1">
    <citation type="journal article" date="2023" name="G3 (Bethesda)">
        <title>Whole genome assemblies of Zophobas morio and Tenebrio molitor.</title>
        <authorList>
            <person name="Kaur S."/>
            <person name="Stinson S.A."/>
            <person name="diCenzo G.C."/>
        </authorList>
    </citation>
    <scope>NUCLEOTIDE SEQUENCE</scope>
    <source>
        <strain evidence="13">QUZm001</strain>
    </source>
</reference>
<dbReference type="GO" id="GO:0005777">
    <property type="term" value="C:peroxisome"/>
    <property type="evidence" value="ECO:0007669"/>
    <property type="project" value="TreeGrafter"/>
</dbReference>
<evidence type="ECO:0000256" key="7">
    <source>
        <dbReference type="ARBA" id="ARBA00023098"/>
    </source>
</evidence>
<evidence type="ECO:0000256" key="3">
    <source>
        <dbReference type="ARBA" id="ARBA00022516"/>
    </source>
</evidence>
<dbReference type="InterPro" id="IPR033640">
    <property type="entry name" value="FAR_C"/>
</dbReference>
<evidence type="ECO:0000256" key="9">
    <source>
        <dbReference type="ARBA" id="ARBA00052530"/>
    </source>
</evidence>
<dbReference type="FunFam" id="3.40.50.720:FF:000143">
    <property type="entry name" value="Fatty acyl-CoA reductase"/>
    <property type="match status" value="1"/>
</dbReference>
<dbReference type="EC" id="1.2.1.84" evidence="10"/>
<gene>
    <name evidence="13" type="ORF">Zmor_002429</name>
</gene>
<dbReference type="InterPro" id="IPR013120">
    <property type="entry name" value="FAR_NAD-bd"/>
</dbReference>
<feature type="transmembrane region" description="Helical" evidence="10">
    <location>
        <begin position="361"/>
        <end position="381"/>
    </location>
</feature>
<evidence type="ECO:0000256" key="1">
    <source>
        <dbReference type="ARBA" id="ARBA00004141"/>
    </source>
</evidence>
<proteinExistence type="inferred from homology"/>
<evidence type="ECO:0000259" key="11">
    <source>
        <dbReference type="Pfam" id="PF03015"/>
    </source>
</evidence>
<accession>A0AA38J0I8</accession>
<organism evidence="13 14">
    <name type="scientific">Zophobas morio</name>
    <dbReference type="NCBI Taxonomy" id="2755281"/>
    <lineage>
        <taxon>Eukaryota</taxon>
        <taxon>Metazoa</taxon>
        <taxon>Ecdysozoa</taxon>
        <taxon>Arthropoda</taxon>
        <taxon>Hexapoda</taxon>
        <taxon>Insecta</taxon>
        <taxon>Pterygota</taxon>
        <taxon>Neoptera</taxon>
        <taxon>Endopterygota</taxon>
        <taxon>Coleoptera</taxon>
        <taxon>Polyphaga</taxon>
        <taxon>Cucujiformia</taxon>
        <taxon>Tenebrionidae</taxon>
        <taxon>Zophobas</taxon>
    </lineage>
</organism>
<dbReference type="PANTHER" id="PTHR11011">
    <property type="entry name" value="MALE STERILITY PROTEIN 2-RELATED"/>
    <property type="match status" value="1"/>
</dbReference>
<dbReference type="CDD" id="cd09071">
    <property type="entry name" value="FAR_C"/>
    <property type="match status" value="1"/>
</dbReference>
<keyword evidence="7 10" id="KW-0443">Lipid metabolism</keyword>
<keyword evidence="4 10" id="KW-0812">Transmembrane</keyword>
<comment type="function">
    <text evidence="10">Catalyzes the reduction of fatty acyl-CoA to fatty alcohols.</text>
</comment>
<keyword evidence="5 10" id="KW-0521">NADP</keyword>
<dbReference type="GO" id="GO:0035336">
    <property type="term" value="P:long-chain fatty-acyl-CoA metabolic process"/>
    <property type="evidence" value="ECO:0007669"/>
    <property type="project" value="TreeGrafter"/>
</dbReference>
<comment type="similarity">
    <text evidence="2 10">Belongs to the fatty acyl-CoA reductase family.</text>
</comment>
<keyword evidence="8 10" id="KW-0472">Membrane</keyword>
<evidence type="ECO:0000313" key="14">
    <source>
        <dbReference type="Proteomes" id="UP001168821"/>
    </source>
</evidence>
<evidence type="ECO:0000256" key="4">
    <source>
        <dbReference type="ARBA" id="ARBA00022692"/>
    </source>
</evidence>
<keyword evidence="6 10" id="KW-1133">Transmembrane helix</keyword>
<evidence type="ECO:0000256" key="6">
    <source>
        <dbReference type="ARBA" id="ARBA00022989"/>
    </source>
</evidence>
<dbReference type="Gene3D" id="3.40.50.720">
    <property type="entry name" value="NAD(P)-binding Rossmann-like Domain"/>
    <property type="match status" value="1"/>
</dbReference>
<evidence type="ECO:0000256" key="5">
    <source>
        <dbReference type="ARBA" id="ARBA00022857"/>
    </source>
</evidence>
<dbReference type="GO" id="GO:0016020">
    <property type="term" value="C:membrane"/>
    <property type="evidence" value="ECO:0007669"/>
    <property type="project" value="UniProtKB-SubCell"/>
</dbReference>
<feature type="domain" description="Thioester reductase (TE)" evidence="12">
    <location>
        <begin position="24"/>
        <end position="294"/>
    </location>
</feature>
<dbReference type="GO" id="GO:0080019">
    <property type="term" value="F:alcohol-forming very long-chain fatty acyl-CoA reductase activity"/>
    <property type="evidence" value="ECO:0007669"/>
    <property type="project" value="InterPro"/>
</dbReference>
<dbReference type="PANTHER" id="PTHR11011:SF61">
    <property type="entry name" value="FATTY ACYL-COA REDUCTASE"/>
    <property type="match status" value="1"/>
</dbReference>
<dbReference type="CDD" id="cd05236">
    <property type="entry name" value="FAR-N_SDR_e"/>
    <property type="match status" value="1"/>
</dbReference>
<dbReference type="Proteomes" id="UP001168821">
    <property type="component" value="Unassembled WGS sequence"/>
</dbReference>
<comment type="catalytic activity">
    <reaction evidence="9 10">
        <text>a long-chain fatty acyl-CoA + 2 NADPH + 2 H(+) = a long-chain primary fatty alcohol + 2 NADP(+) + CoA</text>
        <dbReference type="Rhea" id="RHEA:52716"/>
        <dbReference type="ChEBI" id="CHEBI:15378"/>
        <dbReference type="ChEBI" id="CHEBI:57287"/>
        <dbReference type="ChEBI" id="CHEBI:57783"/>
        <dbReference type="ChEBI" id="CHEBI:58349"/>
        <dbReference type="ChEBI" id="CHEBI:77396"/>
        <dbReference type="ChEBI" id="CHEBI:83139"/>
        <dbReference type="EC" id="1.2.1.84"/>
    </reaction>
</comment>
<dbReference type="EMBL" id="JALNTZ010000001">
    <property type="protein sequence ID" value="KAJ3667018.1"/>
    <property type="molecule type" value="Genomic_DNA"/>
</dbReference>
<dbReference type="InterPro" id="IPR026055">
    <property type="entry name" value="FAR"/>
</dbReference>
<evidence type="ECO:0000256" key="10">
    <source>
        <dbReference type="RuleBase" id="RU363097"/>
    </source>
</evidence>
<evidence type="ECO:0000313" key="13">
    <source>
        <dbReference type="EMBL" id="KAJ3667018.1"/>
    </source>
</evidence>
<keyword evidence="3 10" id="KW-0444">Lipid biosynthesis</keyword>